<feature type="domain" description="TPM" evidence="1">
    <location>
        <begin position="3"/>
        <end position="117"/>
    </location>
</feature>
<gene>
    <name evidence="2" type="ORF">BPO_2051</name>
</gene>
<accession>A0AAU0F3Q0</accession>
<protein>
    <submittedName>
        <fullName evidence="2">TLP18.3, Psb32 and MOLO-1 founding protein of phosphatase</fullName>
    </submittedName>
</protein>
<reference evidence="2" key="1">
    <citation type="submission" date="2023-10" db="EMBL/GenBank/DDBJ databases">
        <title>Characterization and whole genome sequencing of a novel strain of Bergeyella porcorum QD2021 isolated from pig.</title>
        <authorList>
            <person name="Liu G."/>
            <person name="Chen C."/>
            <person name="Han X."/>
        </authorList>
    </citation>
    <scope>NUCLEOTIDE SEQUENCE</scope>
    <source>
        <strain evidence="2">QD2021</strain>
    </source>
</reference>
<evidence type="ECO:0000259" key="1">
    <source>
        <dbReference type="Pfam" id="PF04536"/>
    </source>
</evidence>
<dbReference type="Pfam" id="PF04536">
    <property type="entry name" value="TPM_phosphatase"/>
    <property type="match status" value="1"/>
</dbReference>
<dbReference type="InterPro" id="IPR007621">
    <property type="entry name" value="TPM_dom"/>
</dbReference>
<evidence type="ECO:0000313" key="3">
    <source>
        <dbReference type="Proteomes" id="UP001432059"/>
    </source>
</evidence>
<dbReference type="RefSeq" id="WP_327984056.1">
    <property type="nucleotide sequence ID" value="NZ_CP136426.1"/>
</dbReference>
<organism evidence="2 3">
    <name type="scientific">Bergeyella porcorum</name>
    <dbReference type="NCBI Taxonomy" id="1735111"/>
    <lineage>
        <taxon>Bacteria</taxon>
        <taxon>Pseudomonadati</taxon>
        <taxon>Bacteroidota</taxon>
        <taxon>Flavobacteriia</taxon>
        <taxon>Flavobacteriales</taxon>
        <taxon>Weeksellaceae</taxon>
        <taxon>Bergeyella</taxon>
    </lineage>
</organism>
<dbReference type="Gene3D" id="3.10.310.50">
    <property type="match status" value="1"/>
</dbReference>
<dbReference type="AlphaFoldDB" id="A0AAU0F3Q0"/>
<dbReference type="Proteomes" id="UP001432059">
    <property type="component" value="Chromosome"/>
</dbReference>
<sequence length="142" mass="16279">MGKFLTDTEIASLVEAIQMAERCTTGEIRVHIDSNTECNNANVAFEVFKRLCMHKTAERNGVLFHINFEKKYLTIIGDEGIHQKVHQEFWDHLHDTLTAEFAKGNYFNALKDAILKTGKELKQFFPTNDNPVNELSDEITFS</sequence>
<evidence type="ECO:0000313" key="2">
    <source>
        <dbReference type="EMBL" id="WOC52698.1"/>
    </source>
</evidence>
<name>A0AAU0F3Q0_9FLAO</name>
<proteinExistence type="predicted"/>
<dbReference type="KEGG" id="bpor:BPO_2051"/>
<dbReference type="EMBL" id="CP136426">
    <property type="protein sequence ID" value="WOC52698.1"/>
    <property type="molecule type" value="Genomic_DNA"/>
</dbReference>
<keyword evidence="3" id="KW-1185">Reference proteome</keyword>